<evidence type="ECO:0000313" key="1">
    <source>
        <dbReference type="EMBL" id="KKK87328.1"/>
    </source>
</evidence>
<proteinExistence type="predicted"/>
<name>A0A0F8Z114_9ZZZZ</name>
<feature type="non-terminal residue" evidence="1">
    <location>
        <position position="48"/>
    </location>
</feature>
<reference evidence="1" key="1">
    <citation type="journal article" date="2015" name="Nature">
        <title>Complex archaea that bridge the gap between prokaryotes and eukaryotes.</title>
        <authorList>
            <person name="Spang A."/>
            <person name="Saw J.H."/>
            <person name="Jorgensen S.L."/>
            <person name="Zaremba-Niedzwiedzka K."/>
            <person name="Martijn J."/>
            <person name="Lind A.E."/>
            <person name="van Eijk R."/>
            <person name="Schleper C."/>
            <person name="Guy L."/>
            <person name="Ettema T.J."/>
        </authorList>
    </citation>
    <scope>NUCLEOTIDE SEQUENCE</scope>
</reference>
<organism evidence="1">
    <name type="scientific">marine sediment metagenome</name>
    <dbReference type="NCBI Taxonomy" id="412755"/>
    <lineage>
        <taxon>unclassified sequences</taxon>
        <taxon>metagenomes</taxon>
        <taxon>ecological metagenomes</taxon>
    </lineage>
</organism>
<comment type="caution">
    <text evidence="1">The sequence shown here is derived from an EMBL/GenBank/DDBJ whole genome shotgun (WGS) entry which is preliminary data.</text>
</comment>
<dbReference type="EMBL" id="LAZR01050450">
    <property type="protein sequence ID" value="KKK87328.1"/>
    <property type="molecule type" value="Genomic_DNA"/>
</dbReference>
<protein>
    <submittedName>
        <fullName evidence="1">Uncharacterized protein</fullName>
    </submittedName>
</protein>
<dbReference type="AlphaFoldDB" id="A0A0F8Z114"/>
<accession>A0A0F8Z114</accession>
<sequence length="48" mass="5619">MLQDKPEEEDELAIAKKRIVELEAKPKTEEEEIEVTEELEEVDFMGDL</sequence>
<gene>
    <name evidence="1" type="ORF">LCGC14_2754310</name>
</gene>